<dbReference type="SMART" id="SM00239">
    <property type="entry name" value="C2"/>
    <property type="match status" value="1"/>
</dbReference>
<evidence type="ECO:0000313" key="5">
    <source>
        <dbReference type="Proteomes" id="UP000265515"/>
    </source>
</evidence>
<comment type="caution">
    <text evidence="4">The sequence shown here is derived from an EMBL/GenBank/DDBJ whole genome shotgun (WGS) entry which is preliminary data.</text>
</comment>
<name>A0A388LRF9_CHABU</name>
<dbReference type="GO" id="GO:0005886">
    <property type="term" value="C:plasma membrane"/>
    <property type="evidence" value="ECO:0007669"/>
    <property type="project" value="TreeGrafter"/>
</dbReference>
<feature type="domain" description="C2" evidence="3">
    <location>
        <begin position="190"/>
        <end position="320"/>
    </location>
</feature>
<dbReference type="Pfam" id="PF07002">
    <property type="entry name" value="Copine"/>
    <property type="match status" value="1"/>
</dbReference>
<dbReference type="GO" id="GO:0071277">
    <property type="term" value="P:cellular response to calcium ion"/>
    <property type="evidence" value="ECO:0007669"/>
    <property type="project" value="TreeGrafter"/>
</dbReference>
<dbReference type="InterPro" id="IPR010734">
    <property type="entry name" value="Copine_C"/>
</dbReference>
<accession>A0A388LRF9</accession>
<evidence type="ECO:0000313" key="4">
    <source>
        <dbReference type="EMBL" id="GBG84782.1"/>
    </source>
</evidence>
<comment type="similarity">
    <text evidence="1">Belongs to the copine family.</text>
</comment>
<dbReference type="InterPro" id="IPR036465">
    <property type="entry name" value="vWFA_dom_sf"/>
</dbReference>
<dbReference type="OrthoDB" id="5855668at2759"/>
<dbReference type="SUPFAM" id="SSF53300">
    <property type="entry name" value="vWA-like"/>
    <property type="match status" value="1"/>
</dbReference>
<gene>
    <name evidence="4" type="ORF">CBR_g39159</name>
</gene>
<dbReference type="CDD" id="cd04047">
    <property type="entry name" value="C2B_Copine"/>
    <property type="match status" value="1"/>
</dbReference>
<dbReference type="STRING" id="69332.A0A388LRF9"/>
<dbReference type="CDD" id="cd04048">
    <property type="entry name" value="C2A_Copine"/>
    <property type="match status" value="1"/>
</dbReference>
<evidence type="ECO:0000256" key="1">
    <source>
        <dbReference type="ARBA" id="ARBA00009048"/>
    </source>
</evidence>
<organism evidence="4 5">
    <name type="scientific">Chara braunii</name>
    <name type="common">Braun's stonewort</name>
    <dbReference type="NCBI Taxonomy" id="69332"/>
    <lineage>
        <taxon>Eukaryota</taxon>
        <taxon>Viridiplantae</taxon>
        <taxon>Streptophyta</taxon>
        <taxon>Charophyceae</taxon>
        <taxon>Charales</taxon>
        <taxon>Characeae</taxon>
        <taxon>Chara</taxon>
    </lineage>
</organism>
<sequence length="604" mass="67062">MWWCLVDLCEICWPFRIRRLGDTYQSLNAQEQLEAVQFMMKQSGEECAVVRISLSARNLLGMDLFSKSDPMVVVELCEANTDAPGSAWSEIGRTEIVSNNLNPIWVKSITLNYRFHVAQLIRFSVYDVDTLSWGSSNDVSTLQLEDQDFLGATECYLAELVRANGQAVTRELRASPQKSYAGTNRGPQGRMGTLTILVEEVPLERRETVILQFHARDLDKMNSFLFGKGTPYLKVSKLFEDGSAAPVFQTPLAVVGQGGNLVWDWDPTVLSLQDLCNGDRERPLRIECFGYHIFSHDTLIGSIVRSVKELAEDAQLSRAIPLRSPSPQRKRPDDSEVGGKLSCKQCRLTQSISFLQYLSMGCEISFQVAIDFTASNRHPSKMNSLHYIHPQGWENPYQRAIRTVGRVIEFYDTDRLFPAWGFGANLGAGVVSHCFNLNPLNSEVAGVDGILEAYSRMVHSVSLAGPTLFAPVIAKSSEIAEAHLKAGQLKYSVLLIITDGIINDMESTIHAIIQASRLPLSILIIGVGPADFSAMEALDSDKKLLTCCGQQAERDIVQFVEMQNITSDNQLARELLAELPGQVVRFMSSGLVRIPVPGSSLYRT</sequence>
<dbReference type="InterPro" id="IPR000008">
    <property type="entry name" value="C2_dom"/>
</dbReference>
<proteinExistence type="inferred from homology"/>
<dbReference type="GO" id="GO:0005544">
    <property type="term" value="F:calcium-dependent phospholipid binding"/>
    <property type="evidence" value="ECO:0007669"/>
    <property type="project" value="InterPro"/>
</dbReference>
<dbReference type="PANTHER" id="PTHR10857">
    <property type="entry name" value="COPINE"/>
    <property type="match status" value="1"/>
</dbReference>
<keyword evidence="2" id="KW-0677">Repeat</keyword>
<dbReference type="SMART" id="SM00327">
    <property type="entry name" value="VWA"/>
    <property type="match status" value="1"/>
</dbReference>
<evidence type="ECO:0000256" key="2">
    <source>
        <dbReference type="ARBA" id="ARBA00022737"/>
    </source>
</evidence>
<dbReference type="InterPro" id="IPR045052">
    <property type="entry name" value="Copine"/>
</dbReference>
<dbReference type="Proteomes" id="UP000265515">
    <property type="component" value="Unassembled WGS sequence"/>
</dbReference>
<dbReference type="Gramene" id="GBG84782">
    <property type="protein sequence ID" value="GBG84782"/>
    <property type="gene ID" value="CBR_g39159"/>
</dbReference>
<protein>
    <recommendedName>
        <fullName evidence="3">C2 domain-containing protein</fullName>
    </recommendedName>
</protein>
<dbReference type="SUPFAM" id="SSF49562">
    <property type="entry name" value="C2 domain (Calcium/lipid-binding domain, CaLB)"/>
    <property type="match status" value="2"/>
</dbReference>
<feature type="domain" description="C2" evidence="3">
    <location>
        <begin position="30"/>
        <end position="172"/>
    </location>
</feature>
<dbReference type="OMA" id="EMAAQCV"/>
<dbReference type="AlphaFoldDB" id="A0A388LRF9"/>
<dbReference type="EMBL" id="BFEA01000491">
    <property type="protein sequence ID" value="GBG84782.1"/>
    <property type="molecule type" value="Genomic_DNA"/>
</dbReference>
<dbReference type="Pfam" id="PF00168">
    <property type="entry name" value="C2"/>
    <property type="match status" value="2"/>
</dbReference>
<reference evidence="4 5" key="1">
    <citation type="journal article" date="2018" name="Cell">
        <title>The Chara Genome: Secondary Complexity and Implications for Plant Terrestrialization.</title>
        <authorList>
            <person name="Nishiyama T."/>
            <person name="Sakayama H."/>
            <person name="Vries J.D."/>
            <person name="Buschmann H."/>
            <person name="Saint-Marcoux D."/>
            <person name="Ullrich K.K."/>
            <person name="Haas F.B."/>
            <person name="Vanderstraeten L."/>
            <person name="Becker D."/>
            <person name="Lang D."/>
            <person name="Vosolsobe S."/>
            <person name="Rombauts S."/>
            <person name="Wilhelmsson P.K.I."/>
            <person name="Janitza P."/>
            <person name="Kern R."/>
            <person name="Heyl A."/>
            <person name="Rumpler F."/>
            <person name="Villalobos L.I.A.C."/>
            <person name="Clay J.M."/>
            <person name="Skokan R."/>
            <person name="Toyoda A."/>
            <person name="Suzuki Y."/>
            <person name="Kagoshima H."/>
            <person name="Schijlen E."/>
            <person name="Tajeshwar N."/>
            <person name="Catarino B."/>
            <person name="Hetherington A.J."/>
            <person name="Saltykova A."/>
            <person name="Bonnot C."/>
            <person name="Breuninger H."/>
            <person name="Symeonidi A."/>
            <person name="Radhakrishnan G.V."/>
            <person name="Van Nieuwerburgh F."/>
            <person name="Deforce D."/>
            <person name="Chang C."/>
            <person name="Karol K.G."/>
            <person name="Hedrich R."/>
            <person name="Ulvskov P."/>
            <person name="Glockner G."/>
            <person name="Delwiche C.F."/>
            <person name="Petrasek J."/>
            <person name="Van de Peer Y."/>
            <person name="Friml J."/>
            <person name="Beilby M."/>
            <person name="Dolan L."/>
            <person name="Kohara Y."/>
            <person name="Sugano S."/>
            <person name="Fujiyama A."/>
            <person name="Delaux P.-M."/>
            <person name="Quint M."/>
            <person name="TheiBen G."/>
            <person name="Hagemann M."/>
            <person name="Harholt J."/>
            <person name="Dunand C."/>
            <person name="Zachgo S."/>
            <person name="Langdale J."/>
            <person name="Maumus F."/>
            <person name="Straeten D.V.D."/>
            <person name="Gould S.B."/>
            <person name="Rensing S.A."/>
        </authorList>
    </citation>
    <scope>NUCLEOTIDE SEQUENCE [LARGE SCALE GENOMIC DNA]</scope>
    <source>
        <strain evidence="4 5">S276</strain>
    </source>
</reference>
<keyword evidence="5" id="KW-1185">Reference proteome</keyword>
<dbReference type="Gene3D" id="2.60.40.150">
    <property type="entry name" value="C2 domain"/>
    <property type="match status" value="2"/>
</dbReference>
<dbReference type="PANTHER" id="PTHR10857:SF106">
    <property type="entry name" value="C2 DOMAIN-CONTAINING PROTEIN"/>
    <property type="match status" value="1"/>
</dbReference>
<evidence type="ECO:0000259" key="3">
    <source>
        <dbReference type="PROSITE" id="PS50004"/>
    </source>
</evidence>
<dbReference type="InterPro" id="IPR035892">
    <property type="entry name" value="C2_domain_sf"/>
</dbReference>
<dbReference type="InterPro" id="IPR002035">
    <property type="entry name" value="VWF_A"/>
</dbReference>
<dbReference type="InterPro" id="IPR037768">
    <property type="entry name" value="C2B_Copine"/>
</dbReference>
<dbReference type="PROSITE" id="PS50004">
    <property type="entry name" value="C2"/>
    <property type="match status" value="2"/>
</dbReference>